<evidence type="ECO:0000259" key="3">
    <source>
        <dbReference type="Pfam" id="PF01926"/>
    </source>
</evidence>
<keyword evidence="1" id="KW-0175">Coiled coil</keyword>
<dbReference type="Proteomes" id="UP000789831">
    <property type="component" value="Unassembled WGS sequence"/>
</dbReference>
<dbReference type="Pfam" id="PF01926">
    <property type="entry name" value="MMR_HSR1"/>
    <property type="match status" value="1"/>
</dbReference>
<dbReference type="InterPro" id="IPR006073">
    <property type="entry name" value="GTP-bd"/>
</dbReference>
<accession>A0A9N9DHH7</accession>
<feature type="domain" description="G" evidence="3">
    <location>
        <begin position="151"/>
        <end position="267"/>
    </location>
</feature>
<organism evidence="4 5">
    <name type="scientific">Ambispora gerdemannii</name>
    <dbReference type="NCBI Taxonomy" id="144530"/>
    <lineage>
        <taxon>Eukaryota</taxon>
        <taxon>Fungi</taxon>
        <taxon>Fungi incertae sedis</taxon>
        <taxon>Mucoromycota</taxon>
        <taxon>Glomeromycotina</taxon>
        <taxon>Glomeromycetes</taxon>
        <taxon>Archaeosporales</taxon>
        <taxon>Ambisporaceae</taxon>
        <taxon>Ambispora</taxon>
    </lineage>
</organism>
<proteinExistence type="predicted"/>
<feature type="coiled-coil region" evidence="1">
    <location>
        <begin position="362"/>
        <end position="439"/>
    </location>
</feature>
<feature type="non-terminal residue" evidence="4">
    <location>
        <position position="1"/>
    </location>
</feature>
<sequence length="671" mass="79330">AKIQEARSRGIAVSEKEPPQHWEDICEDVENISLLINFLEWIVTEEEKLLREEEVAQKKAQNERLNDIISRILDSKLEESSNRRKELDKEIEEHNKQIEKLKSIEDKENRRIEKRIKQIERLKNGEDIDSDEDVESEDEFLLEEENEVKNILLIGRTGSGKSTLANVLVNKNKEFEPVFKESARSVSETKNIQTEKFTVDLSRDRTQNISYLVIDTAGFGDTQLDNKEILNLLKGLVPIIKENGLNQIFFVTNGRFTQQEVETYKLLESVIFDREAVNYTTIIRTSFDDFEDRKACEDDEQNLREENQEIFKILKSSKIIYINNPPLIGRSAVINKEVRKESRKRLLTHLGACGDNYYPVNLEDLNKRINDYITSEEELKRKIALKEQKNQEEQTEHQKEIESIRAQKERELKIAERNFERKIQELKNQNQKKIQATRQEFETAHQSQLQKSREVHDKEVNEVKQAIQNNLSKIRNSYSYVKVGKPVCRYGHDRDIRAYDKSGSFIPDQSNFIDYIYCPTCGTNDCNFTLQDAKIYSLEELSRKNSQHAEERKRKMQEAIDEQNKKEQEIINRINQEKTNRDAETIQNIQERERLEHQVINQQKKLNEERLRQEKLVKENKINSTSQDRENELKRELEQKKQALEDHIIQSETQRNNALQELYVYIEQRRS</sequence>
<dbReference type="OrthoDB" id="8954335at2759"/>
<reference evidence="4" key="1">
    <citation type="submission" date="2021-06" db="EMBL/GenBank/DDBJ databases">
        <authorList>
            <person name="Kallberg Y."/>
            <person name="Tangrot J."/>
            <person name="Rosling A."/>
        </authorList>
    </citation>
    <scope>NUCLEOTIDE SEQUENCE</scope>
    <source>
        <strain evidence="4">MT106</strain>
    </source>
</reference>
<feature type="region of interest" description="Disordered" evidence="2">
    <location>
        <begin position="544"/>
        <end position="564"/>
    </location>
</feature>
<feature type="coiled-coil region" evidence="1">
    <location>
        <begin position="43"/>
        <end position="122"/>
    </location>
</feature>
<dbReference type="SUPFAM" id="SSF52540">
    <property type="entry name" value="P-loop containing nucleoside triphosphate hydrolases"/>
    <property type="match status" value="1"/>
</dbReference>
<evidence type="ECO:0000313" key="5">
    <source>
        <dbReference type="Proteomes" id="UP000789831"/>
    </source>
</evidence>
<gene>
    <name evidence="4" type="ORF">AGERDE_LOCUS10939</name>
</gene>
<evidence type="ECO:0000313" key="4">
    <source>
        <dbReference type="EMBL" id="CAG8640157.1"/>
    </source>
</evidence>
<comment type="caution">
    <text evidence="4">The sequence shown here is derived from an EMBL/GenBank/DDBJ whole genome shotgun (WGS) entry which is preliminary data.</text>
</comment>
<dbReference type="AlphaFoldDB" id="A0A9N9DHH7"/>
<evidence type="ECO:0000256" key="2">
    <source>
        <dbReference type="SAM" id="MobiDB-lite"/>
    </source>
</evidence>
<dbReference type="EMBL" id="CAJVPL010003892">
    <property type="protein sequence ID" value="CAG8640157.1"/>
    <property type="molecule type" value="Genomic_DNA"/>
</dbReference>
<keyword evidence="5" id="KW-1185">Reference proteome</keyword>
<evidence type="ECO:0000256" key="1">
    <source>
        <dbReference type="SAM" id="Coils"/>
    </source>
</evidence>
<protein>
    <submittedName>
        <fullName evidence="4">9498_t:CDS:1</fullName>
    </submittedName>
</protein>
<dbReference type="Gene3D" id="3.40.50.300">
    <property type="entry name" value="P-loop containing nucleotide triphosphate hydrolases"/>
    <property type="match status" value="1"/>
</dbReference>
<name>A0A9N9DHH7_9GLOM</name>
<dbReference type="InterPro" id="IPR027417">
    <property type="entry name" value="P-loop_NTPase"/>
</dbReference>
<dbReference type="GO" id="GO:0005525">
    <property type="term" value="F:GTP binding"/>
    <property type="evidence" value="ECO:0007669"/>
    <property type="project" value="InterPro"/>
</dbReference>